<comment type="caution">
    <text evidence="3">The sequence shown here is derived from an EMBL/GenBank/DDBJ whole genome shotgun (WGS) entry which is preliminary data.</text>
</comment>
<dbReference type="InterPro" id="IPR000086">
    <property type="entry name" value="NUDIX_hydrolase_dom"/>
</dbReference>
<evidence type="ECO:0000313" key="3">
    <source>
        <dbReference type="EMBL" id="KAJ4263462.1"/>
    </source>
</evidence>
<feature type="domain" description="Nudix hydrolase" evidence="2">
    <location>
        <begin position="95"/>
        <end position="264"/>
    </location>
</feature>
<evidence type="ECO:0000256" key="1">
    <source>
        <dbReference type="ARBA" id="ARBA00022801"/>
    </source>
</evidence>
<reference evidence="3" key="1">
    <citation type="submission" date="2022-09" db="EMBL/GenBank/DDBJ databases">
        <title>Fusarium specimens isolated from Avocado Roots.</title>
        <authorList>
            <person name="Stajich J."/>
            <person name="Roper C."/>
            <person name="Heimlech-Rivalta G."/>
        </authorList>
    </citation>
    <scope>NUCLEOTIDE SEQUENCE</scope>
    <source>
        <strain evidence="3">CF00136</strain>
    </source>
</reference>
<dbReference type="PRINTS" id="PR00502">
    <property type="entry name" value="NUDIXFAMILY"/>
</dbReference>
<dbReference type="GO" id="GO:0080042">
    <property type="term" value="F:ADP-glucose pyrophosphohydrolase activity"/>
    <property type="evidence" value="ECO:0007669"/>
    <property type="project" value="TreeGrafter"/>
</dbReference>
<dbReference type="EMBL" id="JAOQAZ010000010">
    <property type="protein sequence ID" value="KAJ4263462.1"/>
    <property type="molecule type" value="Genomic_DNA"/>
</dbReference>
<dbReference type="CDD" id="cd18888">
    <property type="entry name" value="NUDIX_ADPRase_Nudt5"/>
    <property type="match status" value="1"/>
</dbReference>
<dbReference type="GO" id="GO:0080041">
    <property type="term" value="F:ADP-ribose pyrophosphohydrolase activity"/>
    <property type="evidence" value="ECO:0007669"/>
    <property type="project" value="TreeGrafter"/>
</dbReference>
<dbReference type="InterPro" id="IPR015797">
    <property type="entry name" value="NUDIX_hydrolase-like_dom_sf"/>
</dbReference>
<dbReference type="GO" id="GO:0006753">
    <property type="term" value="P:nucleoside phosphate metabolic process"/>
    <property type="evidence" value="ECO:0007669"/>
    <property type="project" value="TreeGrafter"/>
</dbReference>
<dbReference type="GO" id="GO:0019693">
    <property type="term" value="P:ribose phosphate metabolic process"/>
    <property type="evidence" value="ECO:0007669"/>
    <property type="project" value="TreeGrafter"/>
</dbReference>
<dbReference type="CDD" id="cd03424">
    <property type="entry name" value="NUDIX_ADPRase_Nudt5_UGPPase_Nudt14"/>
    <property type="match status" value="1"/>
</dbReference>
<dbReference type="SUPFAM" id="SSF55811">
    <property type="entry name" value="Nudix"/>
    <property type="match status" value="2"/>
</dbReference>
<evidence type="ECO:0000313" key="4">
    <source>
        <dbReference type="Proteomes" id="UP001152049"/>
    </source>
</evidence>
<feature type="domain" description="Nudix hydrolase" evidence="2">
    <location>
        <begin position="306"/>
        <end position="446"/>
    </location>
</feature>
<gene>
    <name evidence="3" type="ORF">NW762_006281</name>
</gene>
<dbReference type="InterPro" id="IPR020084">
    <property type="entry name" value="NUDIX_hydrolase_CS"/>
</dbReference>
<sequence>MSTTLKSHNIPLSLPEGLSQDQLVSFKPFTNWVDTLSNSLRLQSDESHPFHKDPYALRSVTIQSFDKFGGGRLGFVKLTATVSNDAGETLPAAALLRGPSVAMLFMLIPDDVPAESDERYVVLTVQPRVPVGSLSFVELPAGMVDDAGSFKGAAAQEIQEELGVTIHEDELTNLSELAVPTDNGSEGLANAMFPSAGGCDEHITIFSHEKRLPRDQIKEWSGRLTGLRSHGEKITLKVVPMKDAWREGARDAKCLAALALWQGLKEEKRSEEDARWIKLSKITYQDPKGSSRSWESAERRTRPKDADIDGVGIVAILEKDSGNELILQKQYRPPIDKVTIEVPAGLIDEGETAEECAVRELREETGYVGKAMETSPMMFNDPGFCNTNLRMVHVGIDMDLKENQDLKPQLEESEFIEVFTVKLADLWEECKRLEAEGCAIDARVGTLAEGILLAQRFKL</sequence>
<dbReference type="Proteomes" id="UP001152049">
    <property type="component" value="Unassembled WGS sequence"/>
</dbReference>
<proteinExistence type="predicted"/>
<protein>
    <recommendedName>
        <fullName evidence="2">Nudix hydrolase domain-containing protein</fullName>
    </recommendedName>
</protein>
<dbReference type="Gene3D" id="3.90.79.10">
    <property type="entry name" value="Nucleoside Triphosphate Pyrophosphohydrolase"/>
    <property type="match status" value="2"/>
</dbReference>
<dbReference type="InterPro" id="IPR020476">
    <property type="entry name" value="Nudix_hydrolase"/>
</dbReference>
<dbReference type="OrthoDB" id="10249920at2759"/>
<keyword evidence="4" id="KW-1185">Reference proteome</keyword>
<dbReference type="PANTHER" id="PTHR11839:SF1">
    <property type="entry name" value="ADP-SUGAR PYROPHOSPHATASE"/>
    <property type="match status" value="1"/>
</dbReference>
<evidence type="ECO:0000259" key="2">
    <source>
        <dbReference type="PROSITE" id="PS51462"/>
    </source>
</evidence>
<name>A0A9W8S3N4_9HYPO</name>
<dbReference type="Pfam" id="PF00293">
    <property type="entry name" value="NUDIX"/>
    <property type="match status" value="1"/>
</dbReference>
<accession>A0A9W8S3N4</accession>
<dbReference type="PROSITE" id="PS51462">
    <property type="entry name" value="NUDIX"/>
    <property type="match status" value="2"/>
</dbReference>
<dbReference type="PANTHER" id="PTHR11839">
    <property type="entry name" value="UDP/ADP-SUGAR PYROPHOSPHATASE"/>
    <property type="match status" value="1"/>
</dbReference>
<dbReference type="PROSITE" id="PS00893">
    <property type="entry name" value="NUDIX_BOX"/>
    <property type="match status" value="1"/>
</dbReference>
<dbReference type="FunFam" id="3.90.79.10:FF:000016">
    <property type="entry name" value="ADP-sugar pyrophosphatase isoform X1"/>
    <property type="match status" value="1"/>
</dbReference>
<keyword evidence="1" id="KW-0378">Hydrolase</keyword>
<dbReference type="AlphaFoldDB" id="A0A9W8S3N4"/>
<dbReference type="FunFam" id="3.90.79.10:FF:000068">
    <property type="entry name" value="NUDIX family hydrolase, putative"/>
    <property type="match status" value="1"/>
</dbReference>
<organism evidence="3 4">
    <name type="scientific">Fusarium torreyae</name>
    <dbReference type="NCBI Taxonomy" id="1237075"/>
    <lineage>
        <taxon>Eukaryota</taxon>
        <taxon>Fungi</taxon>
        <taxon>Dikarya</taxon>
        <taxon>Ascomycota</taxon>
        <taxon>Pezizomycotina</taxon>
        <taxon>Sordariomycetes</taxon>
        <taxon>Hypocreomycetidae</taxon>
        <taxon>Hypocreales</taxon>
        <taxon>Nectriaceae</taxon>
        <taxon>Fusarium</taxon>
    </lineage>
</organism>